<reference evidence="2 3" key="1">
    <citation type="submission" date="2019-06" db="EMBL/GenBank/DDBJ databases">
        <title>Draft genomes of female and male turbot (Scophthalmus maximus).</title>
        <authorList>
            <person name="Xu H."/>
            <person name="Xu X.-W."/>
            <person name="Shao C."/>
            <person name="Chen S."/>
        </authorList>
    </citation>
    <scope>NUCLEOTIDE SEQUENCE [LARGE SCALE GENOMIC DNA]</scope>
    <source>
        <strain evidence="2">Ysfricsl-2016a</strain>
        <tissue evidence="2">Blood</tissue>
    </source>
</reference>
<dbReference type="AlphaFoldDB" id="A0A6A4RWV7"/>
<comment type="caution">
    <text evidence="2">The sequence shown here is derived from an EMBL/GenBank/DDBJ whole genome shotgun (WGS) entry which is preliminary data.</text>
</comment>
<dbReference type="Proteomes" id="UP000438429">
    <property type="component" value="Unassembled WGS sequence"/>
</dbReference>
<gene>
    <name evidence="2" type="ORF">F2P81_020037</name>
</gene>
<evidence type="ECO:0000256" key="1">
    <source>
        <dbReference type="SAM" id="MobiDB-lite"/>
    </source>
</evidence>
<feature type="compositionally biased region" description="Basic and acidic residues" evidence="1">
    <location>
        <begin position="107"/>
        <end position="119"/>
    </location>
</feature>
<proteinExistence type="predicted"/>
<name>A0A6A4RWV7_SCOMX</name>
<sequence>MTRRPLLKRRRRVASVTLLRAAPSTCFFVGAAATLLGETAGDMSGPVDEGDVFERKKVTLLLLLPPLLLLPCVTREAAPPSLAAAQPDAAVDALRPEVPVRLGHQRGSAERRTATDTKGKTSGGRRSSVPV</sequence>
<organism evidence="2 3">
    <name type="scientific">Scophthalmus maximus</name>
    <name type="common">Turbot</name>
    <name type="synonym">Psetta maxima</name>
    <dbReference type="NCBI Taxonomy" id="52904"/>
    <lineage>
        <taxon>Eukaryota</taxon>
        <taxon>Metazoa</taxon>
        <taxon>Chordata</taxon>
        <taxon>Craniata</taxon>
        <taxon>Vertebrata</taxon>
        <taxon>Euteleostomi</taxon>
        <taxon>Actinopterygii</taxon>
        <taxon>Neopterygii</taxon>
        <taxon>Teleostei</taxon>
        <taxon>Neoteleostei</taxon>
        <taxon>Acanthomorphata</taxon>
        <taxon>Carangaria</taxon>
        <taxon>Pleuronectiformes</taxon>
        <taxon>Pleuronectoidei</taxon>
        <taxon>Scophthalmidae</taxon>
        <taxon>Scophthalmus</taxon>
    </lineage>
</organism>
<accession>A0A6A4RWV7</accession>
<dbReference type="EMBL" id="VEVO01000018">
    <property type="protein sequence ID" value="KAF0027296.1"/>
    <property type="molecule type" value="Genomic_DNA"/>
</dbReference>
<feature type="region of interest" description="Disordered" evidence="1">
    <location>
        <begin position="95"/>
        <end position="131"/>
    </location>
</feature>
<evidence type="ECO:0000313" key="2">
    <source>
        <dbReference type="EMBL" id="KAF0027296.1"/>
    </source>
</evidence>
<protein>
    <submittedName>
        <fullName evidence="2">Uncharacterized protein</fullName>
    </submittedName>
</protein>
<evidence type="ECO:0000313" key="3">
    <source>
        <dbReference type="Proteomes" id="UP000438429"/>
    </source>
</evidence>